<dbReference type="GO" id="GO:1990077">
    <property type="term" value="C:primosome complex"/>
    <property type="evidence" value="ECO:0007669"/>
    <property type="project" value="UniProtKB-UniRule"/>
</dbReference>
<organism evidence="15 16">
    <name type="scientific">Congzhengia minquanensis</name>
    <dbReference type="NCBI Taxonomy" id="2763657"/>
    <lineage>
        <taxon>Bacteria</taxon>
        <taxon>Bacillati</taxon>
        <taxon>Bacillota</taxon>
        <taxon>Clostridia</taxon>
        <taxon>Eubacteriales</taxon>
        <taxon>Oscillospiraceae</taxon>
        <taxon>Congzhengia</taxon>
    </lineage>
</organism>
<dbReference type="Gene3D" id="3.40.50.300">
    <property type="entry name" value="P-loop containing nucleotide triphosphate hydrolases"/>
    <property type="match status" value="2"/>
</dbReference>
<dbReference type="InterPro" id="IPR014001">
    <property type="entry name" value="Helicase_ATP-bd"/>
</dbReference>
<feature type="binding site" evidence="12">
    <location>
        <position position="462"/>
    </location>
    <ligand>
        <name>Zn(2+)</name>
        <dbReference type="ChEBI" id="CHEBI:29105"/>
        <label>2</label>
    </ligand>
</feature>
<comment type="catalytic activity">
    <reaction evidence="11 12">
        <text>ATP + H2O = ADP + phosphate + H(+)</text>
        <dbReference type="Rhea" id="RHEA:13065"/>
        <dbReference type="ChEBI" id="CHEBI:15377"/>
        <dbReference type="ChEBI" id="CHEBI:15378"/>
        <dbReference type="ChEBI" id="CHEBI:30616"/>
        <dbReference type="ChEBI" id="CHEBI:43474"/>
        <dbReference type="ChEBI" id="CHEBI:456216"/>
        <dbReference type="EC" id="5.6.2.4"/>
    </reaction>
</comment>
<evidence type="ECO:0000256" key="10">
    <source>
        <dbReference type="ARBA" id="ARBA00023235"/>
    </source>
</evidence>
<dbReference type="GO" id="GO:0006302">
    <property type="term" value="P:double-strand break repair"/>
    <property type="evidence" value="ECO:0007669"/>
    <property type="project" value="InterPro"/>
</dbReference>
<keyword evidence="3 12" id="KW-0479">Metal-binding</keyword>
<dbReference type="GO" id="GO:0043138">
    <property type="term" value="F:3'-5' DNA helicase activity"/>
    <property type="evidence" value="ECO:0007669"/>
    <property type="project" value="UniProtKB-EC"/>
</dbReference>
<keyword evidence="6 12" id="KW-0347">Helicase</keyword>
<dbReference type="InterPro" id="IPR041222">
    <property type="entry name" value="PriA_3primeBD"/>
</dbReference>
<dbReference type="InterPro" id="IPR042115">
    <property type="entry name" value="PriA_3primeBD_sf"/>
</dbReference>
<dbReference type="InterPro" id="IPR040498">
    <property type="entry name" value="PriA_CRR"/>
</dbReference>
<reference evidence="15" key="1">
    <citation type="submission" date="2020-08" db="EMBL/GenBank/DDBJ databases">
        <title>Genome public.</title>
        <authorList>
            <person name="Liu C."/>
            <person name="Sun Q."/>
        </authorList>
    </citation>
    <scope>NUCLEOTIDE SEQUENCE</scope>
    <source>
        <strain evidence="15">H8</strain>
    </source>
</reference>
<name>A0A926HZQ3_9FIRM</name>
<dbReference type="HAMAP" id="MF_00983">
    <property type="entry name" value="PriA"/>
    <property type="match status" value="1"/>
</dbReference>
<evidence type="ECO:0000259" key="13">
    <source>
        <dbReference type="PROSITE" id="PS51192"/>
    </source>
</evidence>
<evidence type="ECO:0000256" key="6">
    <source>
        <dbReference type="ARBA" id="ARBA00022806"/>
    </source>
</evidence>
<keyword evidence="2 12" id="KW-0235">DNA replication</keyword>
<comment type="cofactor">
    <cofactor evidence="12">
        <name>Zn(2+)</name>
        <dbReference type="ChEBI" id="CHEBI:29105"/>
    </cofactor>
    <text evidence="12">Binds 2 zinc ions per subunit.</text>
</comment>
<protein>
    <recommendedName>
        <fullName evidence="12">Replication restart protein PriA</fullName>
    </recommendedName>
    <alternativeName>
        <fullName evidence="12">ATP-dependent DNA helicase PriA</fullName>
        <ecNumber evidence="12">5.6.2.4</ecNumber>
    </alternativeName>
    <alternativeName>
        <fullName evidence="12">DNA 3'-5' helicase PriA</fullName>
    </alternativeName>
</protein>
<keyword evidence="1 12" id="KW-0639">Primosome</keyword>
<accession>A0A926HZQ3</accession>
<dbReference type="InterPro" id="IPR041236">
    <property type="entry name" value="PriA_C"/>
</dbReference>
<keyword evidence="8 12" id="KW-0067">ATP-binding</keyword>
<feature type="binding site" evidence="12">
    <location>
        <position position="456"/>
    </location>
    <ligand>
        <name>Zn(2+)</name>
        <dbReference type="ChEBI" id="CHEBI:29105"/>
        <label>1</label>
    </ligand>
</feature>
<evidence type="ECO:0000256" key="2">
    <source>
        <dbReference type="ARBA" id="ARBA00022705"/>
    </source>
</evidence>
<evidence type="ECO:0000313" key="16">
    <source>
        <dbReference type="Proteomes" id="UP000611762"/>
    </source>
</evidence>
<keyword evidence="7 12" id="KW-0862">Zinc</keyword>
<dbReference type="FunFam" id="3.40.50.300:FF:000489">
    <property type="entry name" value="Primosome assembly protein PriA"/>
    <property type="match status" value="1"/>
</dbReference>
<evidence type="ECO:0000259" key="14">
    <source>
        <dbReference type="PROSITE" id="PS51194"/>
    </source>
</evidence>
<comment type="subunit">
    <text evidence="12">Component of the replication restart primosome.</text>
</comment>
<feature type="binding site" evidence="12">
    <location>
        <position position="465"/>
    </location>
    <ligand>
        <name>Zn(2+)</name>
        <dbReference type="ChEBI" id="CHEBI:29105"/>
        <label>2</label>
    </ligand>
</feature>
<dbReference type="Pfam" id="PF00270">
    <property type="entry name" value="DEAD"/>
    <property type="match status" value="1"/>
</dbReference>
<dbReference type="CDD" id="cd17929">
    <property type="entry name" value="DEXHc_priA"/>
    <property type="match status" value="1"/>
</dbReference>
<proteinExistence type="inferred from homology"/>
<dbReference type="SMART" id="SM00490">
    <property type="entry name" value="HELICc"/>
    <property type="match status" value="1"/>
</dbReference>
<dbReference type="EC" id="5.6.2.4" evidence="12"/>
<dbReference type="GO" id="GO:0006270">
    <property type="term" value="P:DNA replication initiation"/>
    <property type="evidence" value="ECO:0007669"/>
    <property type="project" value="TreeGrafter"/>
</dbReference>
<dbReference type="GO" id="GO:0003677">
    <property type="term" value="F:DNA binding"/>
    <property type="evidence" value="ECO:0007669"/>
    <property type="project" value="UniProtKB-UniRule"/>
</dbReference>
<dbReference type="GO" id="GO:0008270">
    <property type="term" value="F:zinc ion binding"/>
    <property type="evidence" value="ECO:0007669"/>
    <property type="project" value="UniProtKB-UniRule"/>
</dbReference>
<dbReference type="Pfam" id="PF18319">
    <property type="entry name" value="Zn_ribbon_PriA"/>
    <property type="match status" value="1"/>
</dbReference>
<dbReference type="SUPFAM" id="SSF52540">
    <property type="entry name" value="P-loop containing nucleoside triphosphate hydrolases"/>
    <property type="match status" value="2"/>
</dbReference>
<evidence type="ECO:0000256" key="12">
    <source>
        <dbReference type="HAMAP-Rule" id="MF_00983"/>
    </source>
</evidence>
<feature type="domain" description="Helicase ATP-binding" evidence="13">
    <location>
        <begin position="225"/>
        <end position="391"/>
    </location>
</feature>
<dbReference type="InterPro" id="IPR011545">
    <property type="entry name" value="DEAD/DEAH_box_helicase_dom"/>
</dbReference>
<dbReference type="InterPro" id="IPR001650">
    <property type="entry name" value="Helicase_C-like"/>
</dbReference>
<dbReference type="InterPro" id="IPR005259">
    <property type="entry name" value="PriA"/>
</dbReference>
<dbReference type="GO" id="GO:0005524">
    <property type="term" value="F:ATP binding"/>
    <property type="evidence" value="ECO:0007669"/>
    <property type="project" value="UniProtKB-UniRule"/>
</dbReference>
<dbReference type="PANTHER" id="PTHR30580">
    <property type="entry name" value="PRIMOSOMAL PROTEIN N"/>
    <property type="match status" value="1"/>
</dbReference>
<keyword evidence="16" id="KW-1185">Reference proteome</keyword>
<dbReference type="Pfam" id="PF00271">
    <property type="entry name" value="Helicase_C"/>
    <property type="match status" value="1"/>
</dbReference>
<dbReference type="GO" id="GO:0016787">
    <property type="term" value="F:hydrolase activity"/>
    <property type="evidence" value="ECO:0007669"/>
    <property type="project" value="UniProtKB-KW"/>
</dbReference>
<dbReference type="Proteomes" id="UP000611762">
    <property type="component" value="Unassembled WGS sequence"/>
</dbReference>
<dbReference type="GO" id="GO:0006269">
    <property type="term" value="P:DNA replication, synthesis of primer"/>
    <property type="evidence" value="ECO:0007669"/>
    <property type="project" value="UniProtKB-KW"/>
</dbReference>
<dbReference type="NCBIfam" id="TIGR00595">
    <property type="entry name" value="priA"/>
    <property type="match status" value="1"/>
</dbReference>
<comment type="catalytic activity">
    <reaction evidence="12">
        <text>Couples ATP hydrolysis with the unwinding of duplex DNA by translocating in the 3'-5' direction.</text>
        <dbReference type="EC" id="5.6.2.4"/>
    </reaction>
</comment>
<feature type="binding site" evidence="12">
    <location>
        <position position="480"/>
    </location>
    <ligand>
        <name>Zn(2+)</name>
        <dbReference type="ChEBI" id="CHEBI:29105"/>
        <label>2</label>
    </ligand>
</feature>
<dbReference type="Pfam" id="PF17764">
    <property type="entry name" value="PriA_3primeBD"/>
    <property type="match status" value="1"/>
</dbReference>
<evidence type="ECO:0000256" key="5">
    <source>
        <dbReference type="ARBA" id="ARBA00022801"/>
    </source>
</evidence>
<dbReference type="Pfam" id="PF18074">
    <property type="entry name" value="PriA_C"/>
    <property type="match status" value="1"/>
</dbReference>
<keyword evidence="10 12" id="KW-0413">Isomerase</keyword>
<evidence type="ECO:0000256" key="4">
    <source>
        <dbReference type="ARBA" id="ARBA00022741"/>
    </source>
</evidence>
<feature type="binding site" evidence="12">
    <location>
        <position position="493"/>
    </location>
    <ligand>
        <name>Zn(2+)</name>
        <dbReference type="ChEBI" id="CHEBI:29105"/>
        <label>1</label>
    </ligand>
</feature>
<feature type="binding site" evidence="12">
    <location>
        <position position="496"/>
    </location>
    <ligand>
        <name>Zn(2+)</name>
        <dbReference type="ChEBI" id="CHEBI:29105"/>
        <label>1</label>
    </ligand>
</feature>
<sequence>MEGKFAGVIINRLALNIDRMFHYSIPDGLLGKIDIGSHVTVPFGNGNKTVDGFVLSLSNHSDFDGTLKEILSVSESGPLFDREMLSVCQFLKQKYFCSYISAVKTVLPPGSGRKNKVSDKLIRGSVLNVPYDEAFDALEKLRDKAPKQCKILELLIQNDFVADSDILFLTGAGYQAIRALKDKGLARQETVEVFRLPIDYESIPRSASPVLTEEQQYAVDRICASVTENQNNTFLLHGVTGSGKTEVFLNCIEKALEIGKTAIVLVPEISLTPQMVTRFAARFGKKIAVLHSALSMGERADEYKRIKSGEARVVVGARSAIFAPLKNIGVIVIDEEHETSYKAENAPTYHAREVADFRAKQHGAAFVLASATPSVESFYQAKQGNYQLISLTRRPTAQNLPTVAVSDMREEIKNGNRSCIGLSLQREIRKNKEQGEQTILFLNRRGFSTFVSCRSCGFVIKCKNCDVSLTYHKAKNSLTCHYCGYTIKKPEVCPNCASSFIKEFGAGTQKVEEELHSLFPDLSVIRMDVDTTSVKSSHRAILEKFDKEKIDILLGTQMVAKGLDFPNVTLVGVLAADQSLFVDDFRAGERTFDLITQVCGRAGRGEKQGRALIQTYMPENSVICQAQEQDYLSFYENEIELRRQLNYPPFCDIISVLLTSPVLNGLLSYAKKLARSIHIVMQKDYDGAFELLGPSETSVTKINGRFRQRIWIKCKMNRKAEDIFARLRSYHINEKNPHINMVIENNPFGAI</sequence>
<feature type="binding site" evidence="12">
    <location>
        <position position="483"/>
    </location>
    <ligand>
        <name>Zn(2+)</name>
        <dbReference type="ChEBI" id="CHEBI:29105"/>
        <label>2</label>
    </ligand>
</feature>
<dbReference type="CDD" id="cd18804">
    <property type="entry name" value="SF2_C_priA"/>
    <property type="match status" value="1"/>
</dbReference>
<comment type="caution">
    <text evidence="15">The sequence shown here is derived from an EMBL/GenBank/DDBJ whole genome shotgun (WGS) entry which is preliminary data.</text>
</comment>
<evidence type="ECO:0000256" key="8">
    <source>
        <dbReference type="ARBA" id="ARBA00022840"/>
    </source>
</evidence>
<dbReference type="PROSITE" id="PS51192">
    <property type="entry name" value="HELICASE_ATP_BIND_1"/>
    <property type="match status" value="1"/>
</dbReference>
<dbReference type="PANTHER" id="PTHR30580:SF0">
    <property type="entry name" value="PRIMOSOMAL PROTEIN N"/>
    <property type="match status" value="1"/>
</dbReference>
<dbReference type="SMART" id="SM00487">
    <property type="entry name" value="DEXDc"/>
    <property type="match status" value="1"/>
</dbReference>
<gene>
    <name evidence="12 15" type="primary">priA</name>
    <name evidence="15" type="ORF">H8698_08965</name>
</gene>
<evidence type="ECO:0000256" key="1">
    <source>
        <dbReference type="ARBA" id="ARBA00022515"/>
    </source>
</evidence>
<dbReference type="GO" id="GO:0006310">
    <property type="term" value="P:DNA recombination"/>
    <property type="evidence" value="ECO:0007669"/>
    <property type="project" value="InterPro"/>
</dbReference>
<dbReference type="EMBL" id="JACRSU010000003">
    <property type="protein sequence ID" value="MBC8541101.1"/>
    <property type="molecule type" value="Genomic_DNA"/>
</dbReference>
<comment type="similarity">
    <text evidence="12">Belongs to the helicase family. PriA subfamily.</text>
</comment>
<keyword evidence="5 12" id="KW-0378">Hydrolase</keyword>
<evidence type="ECO:0000256" key="9">
    <source>
        <dbReference type="ARBA" id="ARBA00023125"/>
    </source>
</evidence>
<feature type="domain" description="Helicase C-terminal" evidence="14">
    <location>
        <begin position="488"/>
        <end position="642"/>
    </location>
</feature>
<evidence type="ECO:0000313" key="15">
    <source>
        <dbReference type="EMBL" id="MBC8541101.1"/>
    </source>
</evidence>
<evidence type="ECO:0000256" key="7">
    <source>
        <dbReference type="ARBA" id="ARBA00022833"/>
    </source>
</evidence>
<dbReference type="RefSeq" id="WP_249312931.1">
    <property type="nucleotide sequence ID" value="NZ_JACRSU010000003.1"/>
</dbReference>
<dbReference type="InterPro" id="IPR027417">
    <property type="entry name" value="P-loop_NTPase"/>
</dbReference>
<evidence type="ECO:0000256" key="3">
    <source>
        <dbReference type="ARBA" id="ARBA00022723"/>
    </source>
</evidence>
<dbReference type="AlphaFoldDB" id="A0A926HZQ3"/>
<feature type="binding site" evidence="12">
    <location>
        <position position="453"/>
    </location>
    <ligand>
        <name>Zn(2+)</name>
        <dbReference type="ChEBI" id="CHEBI:29105"/>
        <label>1</label>
    </ligand>
</feature>
<dbReference type="Gene3D" id="3.40.1440.60">
    <property type="entry name" value="PriA, 3(prime) DNA-binding domain"/>
    <property type="match status" value="1"/>
</dbReference>
<evidence type="ECO:0000256" key="11">
    <source>
        <dbReference type="ARBA" id="ARBA00048988"/>
    </source>
</evidence>
<keyword evidence="9 12" id="KW-0238">DNA-binding</keyword>
<comment type="function">
    <text evidence="12">Initiates the restart of stalled replication forks, which reloads the replicative helicase on sites other than the origin of replication. Recognizes and binds to abandoned replication forks and remodels them to uncover a helicase loading site. Promotes assembly of the primosome at these replication forks.</text>
</comment>
<keyword evidence="4 12" id="KW-0547">Nucleotide-binding</keyword>
<dbReference type="PROSITE" id="PS51194">
    <property type="entry name" value="HELICASE_CTER"/>
    <property type="match status" value="1"/>
</dbReference>